<gene>
    <name evidence="1" type="ORF">E5357_11460</name>
</gene>
<evidence type="ECO:0000313" key="1">
    <source>
        <dbReference type="EMBL" id="TGX97681.1"/>
    </source>
</evidence>
<evidence type="ECO:0000313" key="2">
    <source>
        <dbReference type="Proteomes" id="UP000307720"/>
    </source>
</evidence>
<dbReference type="EMBL" id="SRZB01000027">
    <property type="protein sequence ID" value="TGX97681.1"/>
    <property type="molecule type" value="Genomic_DNA"/>
</dbReference>
<proteinExistence type="predicted"/>
<dbReference type="Proteomes" id="UP000307720">
    <property type="component" value="Unassembled WGS sequence"/>
</dbReference>
<reference evidence="1" key="1">
    <citation type="submission" date="2019-04" db="EMBL/GenBank/DDBJ databases">
        <title>Microbes associate with the intestines of laboratory mice.</title>
        <authorList>
            <person name="Navarre W."/>
            <person name="Wong E."/>
            <person name="Huang K."/>
            <person name="Tropini C."/>
            <person name="Ng K."/>
            <person name="Yu B."/>
        </authorList>
    </citation>
    <scope>NUCLEOTIDE SEQUENCE</scope>
    <source>
        <strain evidence="1">NM72_1-8</strain>
    </source>
</reference>
<accession>A0AC61QY62</accession>
<sequence>MKKEISKQAMDAAKEYIGERIALALWVSPQEKEGLRAMGYDPDKLICIERFNDETVFLPVQYGYPISLAKKDGGGRKDCHTPVAKNGLSIYEKEATRLMADMRNEGNEKKRKGAAV</sequence>
<organism evidence="1 2">
    <name type="scientific">Hominisplanchenecus murintestinalis</name>
    <dbReference type="NCBI Taxonomy" id="2941517"/>
    <lineage>
        <taxon>Bacteria</taxon>
        <taxon>Bacillati</taxon>
        <taxon>Bacillota</taxon>
        <taxon>Clostridia</taxon>
        <taxon>Lachnospirales</taxon>
        <taxon>Lachnospiraceae</taxon>
        <taxon>Hominisplanchenecus</taxon>
    </lineage>
</organism>
<comment type="caution">
    <text evidence="1">The sequence shown here is derived from an EMBL/GenBank/DDBJ whole genome shotgun (WGS) entry which is preliminary data.</text>
</comment>
<name>A0AC61QY62_9FIRM</name>
<protein>
    <submittedName>
        <fullName evidence="1">Uncharacterized protein</fullName>
    </submittedName>
</protein>
<keyword evidence="2" id="KW-1185">Reference proteome</keyword>